<feature type="non-terminal residue" evidence="1">
    <location>
        <position position="125"/>
    </location>
</feature>
<dbReference type="RefSeq" id="XP_003650205.1">
    <property type="nucleotide sequence ID" value="XM_003650157.1"/>
</dbReference>
<dbReference type="HOGENOM" id="CLU_104688_2_0_1"/>
<dbReference type="AlphaFoldDB" id="G2QVT8"/>
<gene>
    <name evidence="1" type="ORF">THITE_2027417</name>
</gene>
<reference evidence="1 2" key="1">
    <citation type="journal article" date="2011" name="Nat. Biotechnol.">
        <title>Comparative genomic analysis of the thermophilic biomass-degrading fungi Myceliophthora thermophila and Thielavia terrestris.</title>
        <authorList>
            <person name="Berka R.M."/>
            <person name="Grigoriev I.V."/>
            <person name="Otillar R."/>
            <person name="Salamov A."/>
            <person name="Grimwood J."/>
            <person name="Reid I."/>
            <person name="Ishmael N."/>
            <person name="John T."/>
            <person name="Darmond C."/>
            <person name="Moisan M.-C."/>
            <person name="Henrissat B."/>
            <person name="Coutinho P.M."/>
            <person name="Lombard V."/>
            <person name="Natvig D.O."/>
            <person name="Lindquist E."/>
            <person name="Schmutz J."/>
            <person name="Lucas S."/>
            <person name="Harris P."/>
            <person name="Powlowski J."/>
            <person name="Bellemare A."/>
            <person name="Taylor D."/>
            <person name="Butler G."/>
            <person name="de Vries R.P."/>
            <person name="Allijn I.E."/>
            <person name="van den Brink J."/>
            <person name="Ushinsky S."/>
            <person name="Storms R."/>
            <person name="Powell A.J."/>
            <person name="Paulsen I.T."/>
            <person name="Elbourne L.D.H."/>
            <person name="Baker S.E."/>
            <person name="Magnuson J."/>
            <person name="LaBoissiere S."/>
            <person name="Clutterbuck A.J."/>
            <person name="Martinez D."/>
            <person name="Wogulis M."/>
            <person name="de Leon A.L."/>
            <person name="Rey M.W."/>
            <person name="Tsang A."/>
        </authorList>
    </citation>
    <scope>NUCLEOTIDE SEQUENCE [LARGE SCALE GENOMIC DNA]</scope>
    <source>
        <strain evidence="2">ATCC 38088 / NRRL 8126</strain>
    </source>
</reference>
<accession>G2QVT8</accession>
<dbReference type="eggNOG" id="ENOG502SQRY">
    <property type="taxonomic scope" value="Eukaryota"/>
</dbReference>
<proteinExistence type="predicted"/>
<evidence type="ECO:0000313" key="1">
    <source>
        <dbReference type="EMBL" id="AEO63869.1"/>
    </source>
</evidence>
<organism evidence="1 2">
    <name type="scientific">Thermothielavioides terrestris (strain ATCC 38088 / NRRL 8126)</name>
    <name type="common">Thielavia terrestris</name>
    <dbReference type="NCBI Taxonomy" id="578455"/>
    <lineage>
        <taxon>Eukaryota</taxon>
        <taxon>Fungi</taxon>
        <taxon>Dikarya</taxon>
        <taxon>Ascomycota</taxon>
        <taxon>Pezizomycotina</taxon>
        <taxon>Sordariomycetes</taxon>
        <taxon>Sordariomycetidae</taxon>
        <taxon>Sordariales</taxon>
        <taxon>Chaetomiaceae</taxon>
        <taxon>Thermothielavioides</taxon>
        <taxon>Thermothielavioides terrestris</taxon>
    </lineage>
</organism>
<protein>
    <submittedName>
        <fullName evidence="1">Uncharacterized protein</fullName>
    </submittedName>
</protein>
<keyword evidence="2" id="KW-1185">Reference proteome</keyword>
<dbReference type="OrthoDB" id="4487429at2759"/>
<evidence type="ECO:0000313" key="2">
    <source>
        <dbReference type="Proteomes" id="UP000008181"/>
    </source>
</evidence>
<dbReference type="KEGG" id="ttt:THITE_2027417"/>
<feature type="non-terminal residue" evidence="1">
    <location>
        <position position="1"/>
    </location>
</feature>
<dbReference type="EMBL" id="CP003009">
    <property type="protein sequence ID" value="AEO63869.1"/>
    <property type="molecule type" value="Genomic_DNA"/>
</dbReference>
<name>G2QVT8_THETT</name>
<dbReference type="GeneID" id="11523453"/>
<sequence>LTASAVEIEFLGYERFKPVPHPCPATPHAVPDEEAHCNKNKVKILNSCFGRAQNETYCLGAWNSFLRTGWPPTGGVWVLYLTEGEAVKTNAGIIFKAYSMEERCQVIEQLGGTIYANPEDCLELD</sequence>
<dbReference type="Proteomes" id="UP000008181">
    <property type="component" value="Chromosome 1"/>
</dbReference>